<name>A0A5N5CWT6_9PEZI</name>
<accession>A0A5N5CWT6</accession>
<gene>
    <name evidence="2" type="ORF">DBV05_g11501</name>
</gene>
<reference evidence="2 3" key="1">
    <citation type="journal article" date="2019" name="Sci. Rep.">
        <title>A multi-omics analysis of the grapevine pathogen Lasiodiplodia theobromae reveals that temperature affects the expression of virulence- and pathogenicity-related genes.</title>
        <authorList>
            <person name="Felix C."/>
            <person name="Meneses R."/>
            <person name="Goncalves M.F.M."/>
            <person name="Tilleman L."/>
            <person name="Duarte A.S."/>
            <person name="Jorrin-Novo J.V."/>
            <person name="Van de Peer Y."/>
            <person name="Deforce D."/>
            <person name="Van Nieuwerburgh F."/>
            <person name="Esteves A.C."/>
            <person name="Alves A."/>
        </authorList>
    </citation>
    <scope>NUCLEOTIDE SEQUENCE [LARGE SCALE GENOMIC DNA]</scope>
    <source>
        <strain evidence="2 3">LA-SOL3</strain>
    </source>
</reference>
<evidence type="ECO:0000313" key="2">
    <source>
        <dbReference type="EMBL" id="KAB2569828.1"/>
    </source>
</evidence>
<dbReference type="Proteomes" id="UP000325902">
    <property type="component" value="Unassembled WGS sequence"/>
</dbReference>
<keyword evidence="1" id="KW-0472">Membrane</keyword>
<proteinExistence type="predicted"/>
<dbReference type="OrthoDB" id="10444836at2759"/>
<protein>
    <submittedName>
        <fullName evidence="2">Uncharacterized protein</fullName>
    </submittedName>
</protein>
<sequence>MFLPLLLAVASSTYLPHITRRPPSFSSPSHASFFLVCMAFGLLLVSFFLPLVADAGASFFRSVMDEVNTRLFASCPARVELVPLPVTRYRTRTEPLSPPAKPMCDPPPPALPPFMTGCGILKVPGRRPPSPATPARKKCVAFSSTAKVHEYSYMKSILRPTRSSHFEPDDSFVDLIEDPIEIWSARLQVNKDRKVLRFDPAPQIELIGDLRYEKWRGPLMDEVEEFDRGFLRRVKSRDLDGDVEMD</sequence>
<keyword evidence="3" id="KW-1185">Reference proteome</keyword>
<dbReference type="AlphaFoldDB" id="A0A5N5CWT6"/>
<comment type="caution">
    <text evidence="2">The sequence shown here is derived from an EMBL/GenBank/DDBJ whole genome shotgun (WGS) entry which is preliminary data.</text>
</comment>
<keyword evidence="1" id="KW-0812">Transmembrane</keyword>
<evidence type="ECO:0000313" key="3">
    <source>
        <dbReference type="Proteomes" id="UP000325902"/>
    </source>
</evidence>
<organism evidence="2 3">
    <name type="scientific">Lasiodiplodia theobromae</name>
    <dbReference type="NCBI Taxonomy" id="45133"/>
    <lineage>
        <taxon>Eukaryota</taxon>
        <taxon>Fungi</taxon>
        <taxon>Dikarya</taxon>
        <taxon>Ascomycota</taxon>
        <taxon>Pezizomycotina</taxon>
        <taxon>Dothideomycetes</taxon>
        <taxon>Dothideomycetes incertae sedis</taxon>
        <taxon>Botryosphaeriales</taxon>
        <taxon>Botryosphaeriaceae</taxon>
        <taxon>Lasiodiplodia</taxon>
    </lineage>
</organism>
<dbReference type="EMBL" id="VCHE01000165">
    <property type="protein sequence ID" value="KAB2569828.1"/>
    <property type="molecule type" value="Genomic_DNA"/>
</dbReference>
<evidence type="ECO:0000256" key="1">
    <source>
        <dbReference type="SAM" id="Phobius"/>
    </source>
</evidence>
<feature type="transmembrane region" description="Helical" evidence="1">
    <location>
        <begin position="30"/>
        <end position="52"/>
    </location>
</feature>
<keyword evidence="1" id="KW-1133">Transmembrane helix</keyword>